<keyword evidence="5 7" id="KW-0472">Membrane</keyword>
<keyword evidence="4 7" id="KW-1133">Transmembrane helix</keyword>
<evidence type="ECO:0000256" key="6">
    <source>
        <dbReference type="SAM" id="MobiDB-lite"/>
    </source>
</evidence>
<name>A0ABR3W7E1_9PEZI</name>
<feature type="transmembrane region" description="Helical" evidence="7">
    <location>
        <begin position="457"/>
        <end position="479"/>
    </location>
</feature>
<evidence type="ECO:0000256" key="4">
    <source>
        <dbReference type="ARBA" id="ARBA00022989"/>
    </source>
</evidence>
<gene>
    <name evidence="8" type="ORF">VTK73DRAFT_8626</name>
</gene>
<feature type="region of interest" description="Disordered" evidence="6">
    <location>
        <begin position="1"/>
        <end position="22"/>
    </location>
</feature>
<keyword evidence="9" id="KW-1185">Reference proteome</keyword>
<comment type="subcellular location">
    <subcellularLocation>
        <location evidence="1">Membrane</location>
        <topology evidence="1">Multi-pass membrane protein</topology>
    </subcellularLocation>
</comment>
<evidence type="ECO:0000256" key="3">
    <source>
        <dbReference type="ARBA" id="ARBA00022692"/>
    </source>
</evidence>
<protein>
    <recommendedName>
        <fullName evidence="10">Major facilitator superfamily (MFS) profile domain-containing protein</fullName>
    </recommendedName>
</protein>
<feature type="transmembrane region" description="Helical" evidence="7">
    <location>
        <begin position="361"/>
        <end position="381"/>
    </location>
</feature>
<proteinExistence type="predicted"/>
<feature type="transmembrane region" description="Helical" evidence="7">
    <location>
        <begin position="231"/>
        <end position="250"/>
    </location>
</feature>
<dbReference type="Proteomes" id="UP001586593">
    <property type="component" value="Unassembled WGS sequence"/>
</dbReference>
<feature type="transmembrane region" description="Helical" evidence="7">
    <location>
        <begin position="393"/>
        <end position="413"/>
    </location>
</feature>
<feature type="transmembrane region" description="Helical" evidence="7">
    <location>
        <begin position="138"/>
        <end position="156"/>
    </location>
</feature>
<evidence type="ECO:0000256" key="2">
    <source>
        <dbReference type="ARBA" id="ARBA00022448"/>
    </source>
</evidence>
<organism evidence="8 9">
    <name type="scientific">Phialemonium thermophilum</name>
    <dbReference type="NCBI Taxonomy" id="223376"/>
    <lineage>
        <taxon>Eukaryota</taxon>
        <taxon>Fungi</taxon>
        <taxon>Dikarya</taxon>
        <taxon>Ascomycota</taxon>
        <taxon>Pezizomycotina</taxon>
        <taxon>Sordariomycetes</taxon>
        <taxon>Sordariomycetidae</taxon>
        <taxon>Cephalothecales</taxon>
        <taxon>Cephalothecaceae</taxon>
        <taxon>Phialemonium</taxon>
    </lineage>
</organism>
<evidence type="ECO:0000313" key="9">
    <source>
        <dbReference type="Proteomes" id="UP001586593"/>
    </source>
</evidence>
<evidence type="ECO:0000256" key="5">
    <source>
        <dbReference type="ARBA" id="ARBA00023136"/>
    </source>
</evidence>
<feature type="transmembrane region" description="Helical" evidence="7">
    <location>
        <begin position="425"/>
        <end position="445"/>
    </location>
</feature>
<feature type="transmembrane region" description="Helical" evidence="7">
    <location>
        <begin position="55"/>
        <end position="72"/>
    </location>
</feature>
<feature type="compositionally biased region" description="Basic and acidic residues" evidence="6">
    <location>
        <begin position="1"/>
        <end position="11"/>
    </location>
</feature>
<evidence type="ECO:0000256" key="1">
    <source>
        <dbReference type="ARBA" id="ARBA00004141"/>
    </source>
</evidence>
<evidence type="ECO:0000313" key="8">
    <source>
        <dbReference type="EMBL" id="KAL1855190.1"/>
    </source>
</evidence>
<feature type="transmembrane region" description="Helical" evidence="7">
    <location>
        <begin position="200"/>
        <end position="219"/>
    </location>
</feature>
<dbReference type="PANTHER" id="PTHR43791">
    <property type="entry name" value="PERMEASE-RELATED"/>
    <property type="match status" value="1"/>
</dbReference>
<comment type="caution">
    <text evidence="8">The sequence shown here is derived from an EMBL/GenBank/DDBJ whole genome shotgun (WGS) entry which is preliminary data.</text>
</comment>
<feature type="transmembrane region" description="Helical" evidence="7">
    <location>
        <begin position="334"/>
        <end position="354"/>
    </location>
</feature>
<dbReference type="Pfam" id="PF07690">
    <property type="entry name" value="MFS_1"/>
    <property type="match status" value="1"/>
</dbReference>
<evidence type="ECO:0000256" key="7">
    <source>
        <dbReference type="SAM" id="Phobius"/>
    </source>
</evidence>
<dbReference type="EMBL" id="JAZHXJ010000642">
    <property type="protein sequence ID" value="KAL1855190.1"/>
    <property type="molecule type" value="Genomic_DNA"/>
</dbReference>
<feature type="transmembrane region" description="Helical" evidence="7">
    <location>
        <begin position="168"/>
        <end position="188"/>
    </location>
</feature>
<dbReference type="PANTHER" id="PTHR43791:SF55">
    <property type="entry name" value="TRANSPORTER, PUTATIVE (AFU_ORTHOLOGUE AFUA_6G01820)-RELATED"/>
    <property type="match status" value="1"/>
</dbReference>
<keyword evidence="3 7" id="KW-0812">Transmembrane</keyword>
<feature type="transmembrane region" description="Helical" evidence="7">
    <location>
        <begin position="298"/>
        <end position="322"/>
    </location>
</feature>
<feature type="transmembrane region" description="Helical" evidence="7">
    <location>
        <begin position="108"/>
        <end position="126"/>
    </location>
</feature>
<keyword evidence="2" id="KW-0813">Transport</keyword>
<accession>A0ABR3W7E1</accession>
<dbReference type="InterPro" id="IPR036259">
    <property type="entry name" value="MFS_trans_sf"/>
</dbReference>
<evidence type="ECO:0008006" key="10">
    <source>
        <dbReference type="Google" id="ProtNLM"/>
    </source>
</evidence>
<dbReference type="SUPFAM" id="SSF103473">
    <property type="entry name" value="MFS general substrate transporter"/>
    <property type="match status" value="1"/>
</dbReference>
<reference evidence="8 9" key="1">
    <citation type="journal article" date="2024" name="Commun. Biol.">
        <title>Comparative genomic analysis of thermophilic fungi reveals convergent evolutionary adaptations and gene losses.</title>
        <authorList>
            <person name="Steindorff A.S."/>
            <person name="Aguilar-Pontes M.V."/>
            <person name="Robinson A.J."/>
            <person name="Andreopoulos B."/>
            <person name="LaButti K."/>
            <person name="Kuo A."/>
            <person name="Mondo S."/>
            <person name="Riley R."/>
            <person name="Otillar R."/>
            <person name="Haridas S."/>
            <person name="Lipzen A."/>
            <person name="Grimwood J."/>
            <person name="Schmutz J."/>
            <person name="Clum A."/>
            <person name="Reid I.D."/>
            <person name="Moisan M.C."/>
            <person name="Butler G."/>
            <person name="Nguyen T.T.M."/>
            <person name="Dewar K."/>
            <person name="Conant G."/>
            <person name="Drula E."/>
            <person name="Henrissat B."/>
            <person name="Hansel C."/>
            <person name="Singer S."/>
            <person name="Hutchinson M.I."/>
            <person name="de Vries R.P."/>
            <person name="Natvig D.O."/>
            <person name="Powell A.J."/>
            <person name="Tsang A."/>
            <person name="Grigoriev I.V."/>
        </authorList>
    </citation>
    <scope>NUCLEOTIDE SEQUENCE [LARGE SCALE GENOMIC DNA]</scope>
    <source>
        <strain evidence="8 9">ATCC 24622</strain>
    </source>
</reference>
<dbReference type="InterPro" id="IPR011701">
    <property type="entry name" value="MFS"/>
</dbReference>
<sequence>MGTAELERDPAADESNAAPSDERRVADGQDVALVMVGESKHALDPVVVGRAVRKIDWFLIPAMIFGYGIVYYDKAILGSAALFGMTGDLGLSVVDTSTTPPTVDTSRLSWATSLFYFGMLAGLYPMTFLLQRLPVGRSLGVVVIVWAAVCMLTAAVTDHRGLYAQRFFLGFVESAIPTGFMCIVAGYYTQHEQALRQSWWFSSTGLFTIVGGALNYGFAQVRGGGLHRWQYIYLFAGCLTFFFGLFCFALPSSPVSAWFLSRDERFAAVERMRDSQTGVRCTKFKPEQLREAVLDVKVWLVAIMMASAYTMNGAISGFGPLIVSTFGWSTLDSILFQFPLGGLCFVVILLTGYVGSRARNMLIPMLIACCLPVIAGCLLIWKSAWTHRAAAPVAGYSITGTFGGTVSLIITVGMSNVAGHTKKSFMAATIFVAYCVGNIVGPQLVRSQTKSRHYPELWLGLVICYVICIVAAATLYLVLWRENKRRDAQPQDEAERAKMAFLDLTDKENPYFRYVL</sequence>
<dbReference type="Gene3D" id="1.20.1250.20">
    <property type="entry name" value="MFS general substrate transporter like domains"/>
    <property type="match status" value="2"/>
</dbReference>